<dbReference type="AlphaFoldDB" id="A0A7K3LQY9"/>
<organism evidence="5 6">
    <name type="scientific">Gordonia desulfuricans</name>
    <dbReference type="NCBI Taxonomy" id="89051"/>
    <lineage>
        <taxon>Bacteria</taxon>
        <taxon>Bacillati</taxon>
        <taxon>Actinomycetota</taxon>
        <taxon>Actinomycetes</taxon>
        <taxon>Mycobacteriales</taxon>
        <taxon>Gordoniaceae</taxon>
        <taxon>Gordonia</taxon>
    </lineage>
</organism>
<feature type="domain" description="Isopropylmalate dehydrogenase-like" evidence="4">
    <location>
        <begin position="7"/>
        <end position="351"/>
    </location>
</feature>
<reference evidence="5 6" key="1">
    <citation type="submission" date="2020-01" db="EMBL/GenBank/DDBJ databases">
        <title>Investigation of new actinobacteria for the biodesulphurisation of diesel fuel.</title>
        <authorList>
            <person name="Athi Narayanan S.M."/>
        </authorList>
    </citation>
    <scope>NUCLEOTIDE SEQUENCE [LARGE SCALE GENOMIC DNA]</scope>
    <source>
        <strain evidence="5 6">213E</strain>
    </source>
</reference>
<proteinExistence type="inferred from homology"/>
<evidence type="ECO:0000313" key="5">
    <source>
        <dbReference type="EMBL" id="NDK90628.1"/>
    </source>
</evidence>
<comment type="similarity">
    <text evidence="1">Belongs to the isocitrate and isopropylmalate dehydrogenases family.</text>
</comment>
<dbReference type="SUPFAM" id="SSF53659">
    <property type="entry name" value="Isocitrate/Isopropylmalate dehydrogenase-like"/>
    <property type="match status" value="1"/>
</dbReference>
<name>A0A7K3LQY9_9ACTN</name>
<dbReference type="InterPro" id="IPR019818">
    <property type="entry name" value="IsoCit/isopropylmalate_DH_CS"/>
</dbReference>
<keyword evidence="3" id="KW-0464">Manganese</keyword>
<evidence type="ECO:0000256" key="1">
    <source>
        <dbReference type="ARBA" id="ARBA00007769"/>
    </source>
</evidence>
<keyword evidence="6" id="KW-1185">Reference proteome</keyword>
<evidence type="ECO:0000313" key="6">
    <source>
        <dbReference type="Proteomes" id="UP000466307"/>
    </source>
</evidence>
<protein>
    <submittedName>
        <fullName evidence="5">Isocitrate/isopropylmalate dehydrogenase family protein</fullName>
    </submittedName>
</protein>
<gene>
    <name evidence="5" type="ORF">GYA93_13715</name>
</gene>
<dbReference type="PANTHER" id="PTHR11835">
    <property type="entry name" value="DECARBOXYLATING DEHYDROGENASES-ISOCITRATE, ISOPROPYLMALATE, TARTRATE"/>
    <property type="match status" value="1"/>
</dbReference>
<dbReference type="SMART" id="SM01329">
    <property type="entry name" value="Iso_dh"/>
    <property type="match status" value="1"/>
</dbReference>
<dbReference type="RefSeq" id="WP_083533986.1">
    <property type="nucleotide sequence ID" value="NZ_JAADZU010000043.1"/>
</dbReference>
<keyword evidence="2" id="KW-0560">Oxidoreductase</keyword>
<dbReference type="PANTHER" id="PTHR11835:SF34">
    <property type="entry name" value="ISOCITRATE DEHYDROGENASE [NAD] SUBUNIT ALPHA, MITOCHONDRIAL"/>
    <property type="match status" value="1"/>
</dbReference>
<dbReference type="Gene3D" id="3.40.718.10">
    <property type="entry name" value="Isopropylmalate Dehydrogenase"/>
    <property type="match status" value="1"/>
</dbReference>
<evidence type="ECO:0000259" key="4">
    <source>
        <dbReference type="SMART" id="SM01329"/>
    </source>
</evidence>
<evidence type="ECO:0000256" key="2">
    <source>
        <dbReference type="ARBA" id="ARBA00023002"/>
    </source>
</evidence>
<dbReference type="Proteomes" id="UP000466307">
    <property type="component" value="Unassembled WGS sequence"/>
</dbReference>
<dbReference type="GO" id="GO:0006099">
    <property type="term" value="P:tricarboxylic acid cycle"/>
    <property type="evidence" value="ECO:0007669"/>
    <property type="project" value="TreeGrafter"/>
</dbReference>
<accession>A0A7K3LQY9</accession>
<dbReference type="PROSITE" id="PS00470">
    <property type="entry name" value="IDH_IMDH"/>
    <property type="match status" value="1"/>
</dbReference>
<dbReference type="GO" id="GO:0000287">
    <property type="term" value="F:magnesium ion binding"/>
    <property type="evidence" value="ECO:0007669"/>
    <property type="project" value="InterPro"/>
</dbReference>
<evidence type="ECO:0000256" key="3">
    <source>
        <dbReference type="ARBA" id="ARBA00023211"/>
    </source>
</evidence>
<sequence>MVTMTRRIGVLDGDGIGPEIVPCATAVATAAAEAEGIEFDWVPLPLGRSAIDEFGTPVPEHTLTALDDLDCWILGPHDSAGYPARFAEQLTPGAVIRKRYGLYANIRPCRAWPGVPATAPDIDVVVARENSEGLYADRNMAVGSGEFMPTPDIALAVGVITRAASERIAHQACRLAATRSGRITIVHKANVLRLTTGLFRDACRDVAAQYPGLTVDDQHVDAMAALLVRRPGDFDVLVTENLFGDILSDLAGELAGSIGLAGSINSSDTKVMAQATHGAAPDIAGTRRANPVAIIASTAMALRWWGTRVTDAALVGCADRIERALGAALADGITTPDLGGSATTTEVGDAVTQRVAGHGGG</sequence>
<dbReference type="GO" id="GO:0004449">
    <property type="term" value="F:isocitrate dehydrogenase (NAD+) activity"/>
    <property type="evidence" value="ECO:0007669"/>
    <property type="project" value="TreeGrafter"/>
</dbReference>
<dbReference type="GO" id="GO:0006102">
    <property type="term" value="P:isocitrate metabolic process"/>
    <property type="evidence" value="ECO:0007669"/>
    <property type="project" value="TreeGrafter"/>
</dbReference>
<dbReference type="EMBL" id="JAADZU010000043">
    <property type="protein sequence ID" value="NDK90628.1"/>
    <property type="molecule type" value="Genomic_DNA"/>
</dbReference>
<dbReference type="Pfam" id="PF00180">
    <property type="entry name" value="Iso_dh"/>
    <property type="match status" value="1"/>
</dbReference>
<dbReference type="GO" id="GO:0051287">
    <property type="term" value="F:NAD binding"/>
    <property type="evidence" value="ECO:0007669"/>
    <property type="project" value="InterPro"/>
</dbReference>
<dbReference type="InterPro" id="IPR024084">
    <property type="entry name" value="IsoPropMal-DH-like_dom"/>
</dbReference>
<comment type="caution">
    <text evidence="5">The sequence shown here is derived from an EMBL/GenBank/DDBJ whole genome shotgun (WGS) entry which is preliminary data.</text>
</comment>